<dbReference type="PANTHER" id="PTHR12271:SF113">
    <property type="entry name" value="POLY(A) RNA POLYMERASE CID11"/>
    <property type="match status" value="1"/>
</dbReference>
<feature type="region of interest" description="Disordered" evidence="8">
    <location>
        <begin position="1"/>
        <end position="26"/>
    </location>
</feature>
<evidence type="ECO:0000256" key="8">
    <source>
        <dbReference type="SAM" id="MobiDB-lite"/>
    </source>
</evidence>
<feature type="domain" description="PAP-associated" evidence="9">
    <location>
        <begin position="337"/>
        <end position="393"/>
    </location>
</feature>
<evidence type="ECO:0000259" key="9">
    <source>
        <dbReference type="Pfam" id="PF03828"/>
    </source>
</evidence>
<dbReference type="CDD" id="cd05402">
    <property type="entry name" value="NT_PAP_TUTase"/>
    <property type="match status" value="1"/>
</dbReference>
<evidence type="ECO:0000256" key="4">
    <source>
        <dbReference type="ARBA" id="ARBA00012388"/>
    </source>
</evidence>
<dbReference type="InterPro" id="IPR002058">
    <property type="entry name" value="PAP_assoc"/>
</dbReference>
<feature type="compositionally biased region" description="Low complexity" evidence="8">
    <location>
        <begin position="643"/>
        <end position="658"/>
    </location>
</feature>
<keyword evidence="7" id="KW-0460">Magnesium</keyword>
<dbReference type="InterPro" id="IPR054708">
    <property type="entry name" value="MTPAP-like_central"/>
</dbReference>
<organism evidence="11 12">
    <name type="scientific">Lichtheimia corymbifera JMRC:FSU:9682</name>
    <dbReference type="NCBI Taxonomy" id="1263082"/>
    <lineage>
        <taxon>Eukaryota</taxon>
        <taxon>Fungi</taxon>
        <taxon>Fungi incertae sedis</taxon>
        <taxon>Mucoromycota</taxon>
        <taxon>Mucoromycotina</taxon>
        <taxon>Mucoromycetes</taxon>
        <taxon>Mucorales</taxon>
        <taxon>Lichtheimiaceae</taxon>
        <taxon>Lichtheimia</taxon>
    </lineage>
</organism>
<keyword evidence="6" id="KW-0479">Metal-binding</keyword>
<evidence type="ECO:0000313" key="11">
    <source>
        <dbReference type="EMBL" id="CDH50879.1"/>
    </source>
</evidence>
<dbReference type="GO" id="GO:0010605">
    <property type="term" value="P:negative regulation of macromolecule metabolic process"/>
    <property type="evidence" value="ECO:0007669"/>
    <property type="project" value="UniProtKB-ARBA"/>
</dbReference>
<dbReference type="Pfam" id="PF03828">
    <property type="entry name" value="PAP_assoc"/>
    <property type="match status" value="1"/>
</dbReference>
<dbReference type="EC" id="2.7.7.19" evidence="4"/>
<dbReference type="AlphaFoldDB" id="A0A068RLJ4"/>
<evidence type="ECO:0000256" key="3">
    <source>
        <dbReference type="ARBA" id="ARBA00008593"/>
    </source>
</evidence>
<feature type="domain" description="Poly(A) RNA polymerase mitochondrial-like central palm" evidence="10">
    <location>
        <begin position="122"/>
        <end position="253"/>
    </location>
</feature>
<evidence type="ECO:0000256" key="7">
    <source>
        <dbReference type="ARBA" id="ARBA00022842"/>
    </source>
</evidence>
<dbReference type="SUPFAM" id="SSF81301">
    <property type="entry name" value="Nucleotidyltransferase"/>
    <property type="match status" value="1"/>
</dbReference>
<comment type="cofactor">
    <cofactor evidence="1">
        <name>Mn(2+)</name>
        <dbReference type="ChEBI" id="CHEBI:29035"/>
    </cofactor>
</comment>
<evidence type="ECO:0000256" key="6">
    <source>
        <dbReference type="ARBA" id="ARBA00022723"/>
    </source>
</evidence>
<accession>A0A068RLJ4</accession>
<feature type="compositionally biased region" description="Polar residues" evidence="8">
    <location>
        <begin position="1"/>
        <end position="10"/>
    </location>
</feature>
<evidence type="ECO:0000256" key="5">
    <source>
        <dbReference type="ARBA" id="ARBA00022679"/>
    </source>
</evidence>
<comment type="caution">
    <text evidence="11">The sequence shown here is derived from an EMBL/GenBank/DDBJ whole genome shotgun (WGS) entry which is preliminary data.</text>
</comment>
<dbReference type="STRING" id="1263082.A0A068RLJ4"/>
<evidence type="ECO:0000313" key="12">
    <source>
        <dbReference type="Proteomes" id="UP000027586"/>
    </source>
</evidence>
<evidence type="ECO:0000256" key="2">
    <source>
        <dbReference type="ARBA" id="ARBA00001946"/>
    </source>
</evidence>
<evidence type="ECO:0000256" key="1">
    <source>
        <dbReference type="ARBA" id="ARBA00001936"/>
    </source>
</evidence>
<dbReference type="SUPFAM" id="SSF81631">
    <property type="entry name" value="PAP/OAS1 substrate-binding domain"/>
    <property type="match status" value="1"/>
</dbReference>
<keyword evidence="5" id="KW-0808">Transferase</keyword>
<feature type="compositionally biased region" description="Polar residues" evidence="8">
    <location>
        <begin position="538"/>
        <end position="557"/>
    </location>
</feature>
<dbReference type="GO" id="GO:1990817">
    <property type="term" value="F:poly(A) RNA polymerase activity"/>
    <property type="evidence" value="ECO:0007669"/>
    <property type="project" value="UniProtKB-EC"/>
</dbReference>
<feature type="region of interest" description="Disordered" evidence="8">
    <location>
        <begin position="51"/>
        <end position="77"/>
    </location>
</feature>
<feature type="compositionally biased region" description="Low complexity" evidence="8">
    <location>
        <begin position="736"/>
        <end position="750"/>
    </location>
</feature>
<dbReference type="PANTHER" id="PTHR12271">
    <property type="entry name" value="POLY A POLYMERASE CID PAP -RELATED"/>
    <property type="match status" value="1"/>
</dbReference>
<keyword evidence="12" id="KW-1185">Reference proteome</keyword>
<dbReference type="InterPro" id="IPR043519">
    <property type="entry name" value="NT_sf"/>
</dbReference>
<protein>
    <recommendedName>
        <fullName evidence="4">polynucleotide adenylyltransferase</fullName>
        <ecNumber evidence="4">2.7.7.19</ecNumber>
    </recommendedName>
</protein>
<dbReference type="EMBL" id="CBTN010000008">
    <property type="protein sequence ID" value="CDH50879.1"/>
    <property type="molecule type" value="Genomic_DNA"/>
</dbReference>
<comment type="similarity">
    <text evidence="3">Belongs to the DNA polymerase type-B-like family.</text>
</comment>
<feature type="region of interest" description="Disordered" evidence="8">
    <location>
        <begin position="621"/>
        <end position="763"/>
    </location>
</feature>
<feature type="compositionally biased region" description="Basic residues" evidence="8">
    <location>
        <begin position="751"/>
        <end position="763"/>
    </location>
</feature>
<proteinExistence type="inferred from homology"/>
<dbReference type="VEuPathDB" id="FungiDB:LCOR_02563.1"/>
<comment type="cofactor">
    <cofactor evidence="2">
        <name>Mg(2+)</name>
        <dbReference type="ChEBI" id="CHEBI:18420"/>
    </cofactor>
</comment>
<name>A0A068RLJ4_9FUNG</name>
<reference evidence="11" key="1">
    <citation type="submission" date="2013-08" db="EMBL/GenBank/DDBJ databases">
        <title>Gene expansion shapes genome architecture in the human pathogen Lichtheimia corymbifera: an evolutionary genomics analysis in the ancient terrestrial Mucorales (Mucoromycotina).</title>
        <authorList>
            <person name="Schwartze V.U."/>
            <person name="Winter S."/>
            <person name="Shelest E."/>
            <person name="Marcet-Houben M."/>
            <person name="Horn F."/>
            <person name="Wehner S."/>
            <person name="Hoffmann K."/>
            <person name="Riege K."/>
            <person name="Sammeth M."/>
            <person name="Nowrousian M."/>
            <person name="Valiante V."/>
            <person name="Linde J."/>
            <person name="Jacobsen I.D."/>
            <person name="Marz M."/>
            <person name="Brakhage A.A."/>
            <person name="Gabaldon T."/>
            <person name="Bocker S."/>
            <person name="Voigt K."/>
        </authorList>
    </citation>
    <scope>NUCLEOTIDE SEQUENCE [LARGE SCALE GENOMIC DNA]</scope>
    <source>
        <strain evidence="11">FSU 9682</strain>
    </source>
</reference>
<feature type="compositionally biased region" description="Low complexity" evidence="8">
    <location>
        <begin position="54"/>
        <end position="63"/>
    </location>
</feature>
<evidence type="ECO:0000259" key="10">
    <source>
        <dbReference type="Pfam" id="PF22600"/>
    </source>
</evidence>
<dbReference type="GO" id="GO:0046872">
    <property type="term" value="F:metal ion binding"/>
    <property type="evidence" value="ECO:0007669"/>
    <property type="project" value="UniProtKB-KW"/>
</dbReference>
<feature type="region of interest" description="Disordered" evidence="8">
    <location>
        <begin position="538"/>
        <end position="560"/>
    </location>
</feature>
<dbReference type="GO" id="GO:0031123">
    <property type="term" value="P:RNA 3'-end processing"/>
    <property type="evidence" value="ECO:0007669"/>
    <property type="project" value="TreeGrafter"/>
</dbReference>
<sequence>MPASTLNSPTPHDAYASEHQHHHHHLIPTKDTLIAMDAIEKQPQDLNATMMRCPTTSTTSSPQSEDDNDNTSDSISTEALSAQSCDSFCTTQQYPSSENNSIDHSSVTFEPIVLDRIFEDNLSVEMLSLYEELLPTRESHDRRSRLISKIERLLNTEWPDRDIRVHLFGSSVNDLGTSQSDVDLCITTPWNGLRNVRVLAKLFKRCGMQHVVCVPRAKVPIVRLFDPETQLACDINVNNTLALQNTKMIKTYVALDPRVRPLIMILKHWTKQRRLNDAANGGTLSTYTWTCMTLNFLQMRHNSILPVLHQLVGNKDDDSFCTDVERLRGYGEDNHESLGGLLYAFFRHFAVEFDYANQVVSVRHGRYLSKEEKAWDVGRNKFSLCVEEPFNASRNLGNSADQQSVRGLTVEFRRACHLLAAGASLDLVCLPYISPSEERALEMETPLSPSITSPPPPPQQQQPAIIQSNGVNATRPIILPIHPMDNAAAISPALHDDNSYTSSSSSNLIPSIPAYDIRYMDTHHNNSPHRPRFNSAIVSPSTSHNQSSYSRRPSTTRIARHGSHPVTCCTATTGGPTPIAITIALPPPSSYATSTRHHRVVPVQDMHTTVDSIFARYCNNMDDHRRSSNNYRRNSLARRRSSNSEWPTISPTTSSNSNWEAIGSRQQVQQPSQRRRRWSTIKKSSDDQQQQQKEAQLPPSQPTRRTMADVVKTTRNKNDGHTNQTRHPIKSKSEASSNGNPRSSGNGSSGRQRRRNKQHHHHR</sequence>
<gene>
    <name evidence="11" type="ORF">LCOR_02563.1</name>
</gene>
<dbReference type="Pfam" id="PF22600">
    <property type="entry name" value="MTPAP-like_central"/>
    <property type="match status" value="1"/>
</dbReference>
<dbReference type="Gene3D" id="3.30.460.10">
    <property type="entry name" value="Beta Polymerase, domain 2"/>
    <property type="match status" value="1"/>
</dbReference>
<dbReference type="Proteomes" id="UP000027586">
    <property type="component" value="Unassembled WGS sequence"/>
</dbReference>
<dbReference type="Gene3D" id="1.10.1410.10">
    <property type="match status" value="1"/>
</dbReference>
<dbReference type="OrthoDB" id="2274644at2759"/>